<name>A0A1L5FBA6_CLOKL</name>
<dbReference type="Gene3D" id="2.160.10.10">
    <property type="entry name" value="Hexapeptide repeat proteins"/>
    <property type="match status" value="1"/>
</dbReference>
<evidence type="ECO:0000313" key="3">
    <source>
        <dbReference type="EMBL" id="APM40295.1"/>
    </source>
</evidence>
<keyword evidence="1 3" id="KW-0808">Transferase</keyword>
<dbReference type="AlphaFoldDB" id="A0A1L5FBA6"/>
<dbReference type="PANTHER" id="PTHR43300">
    <property type="entry name" value="ACETYLTRANSFERASE"/>
    <property type="match status" value="1"/>
</dbReference>
<evidence type="ECO:0000256" key="2">
    <source>
        <dbReference type="ARBA" id="ARBA00023315"/>
    </source>
</evidence>
<dbReference type="InterPro" id="IPR011004">
    <property type="entry name" value="Trimer_LpxA-like_sf"/>
</dbReference>
<evidence type="ECO:0000256" key="1">
    <source>
        <dbReference type="ARBA" id="ARBA00022679"/>
    </source>
</evidence>
<organism evidence="3 4">
    <name type="scientific">Clostridium kluyveri</name>
    <dbReference type="NCBI Taxonomy" id="1534"/>
    <lineage>
        <taxon>Bacteria</taxon>
        <taxon>Bacillati</taxon>
        <taxon>Bacillota</taxon>
        <taxon>Clostridia</taxon>
        <taxon>Eubacteriales</taxon>
        <taxon>Clostridiaceae</taxon>
        <taxon>Clostridium</taxon>
    </lineage>
</organism>
<dbReference type="SUPFAM" id="SSF51161">
    <property type="entry name" value="Trimeric LpxA-like enzymes"/>
    <property type="match status" value="1"/>
</dbReference>
<dbReference type="Proteomes" id="UP000184604">
    <property type="component" value="Chromosome"/>
</dbReference>
<gene>
    <name evidence="3" type="ORF">BS101_16910</name>
</gene>
<dbReference type="GO" id="GO:0016746">
    <property type="term" value="F:acyltransferase activity"/>
    <property type="evidence" value="ECO:0007669"/>
    <property type="project" value="UniProtKB-KW"/>
</dbReference>
<accession>A0A1L5FBA6</accession>
<sequence>MEVLKNLNSFYTFDELNKLGLAGVGYNVLISRKVSIYGSKKINIGNNVRIDDFCILSGKITINNYVHIAAYTALYGGNKGIVIHDFAGISSKTTVYSVSDDYSGEVMTNPMIPDKFKNIQSQEVVIEKHVIIGAGCVVLPGVVLKEGAAFGAMTLINRSSESWSINVGIPFKKVGDRSKRLLKLEKEFNKELLKENE</sequence>
<protein>
    <submittedName>
        <fullName evidence="3">Galactoside O-acetyltransferase</fullName>
    </submittedName>
</protein>
<evidence type="ECO:0000313" key="4">
    <source>
        <dbReference type="Proteomes" id="UP000184604"/>
    </source>
</evidence>
<keyword evidence="2" id="KW-0012">Acyltransferase</keyword>
<dbReference type="EMBL" id="CP018335">
    <property type="protein sequence ID" value="APM40295.1"/>
    <property type="molecule type" value="Genomic_DNA"/>
</dbReference>
<dbReference type="OrthoDB" id="9801697at2"/>
<proteinExistence type="predicted"/>
<dbReference type="InterPro" id="IPR050179">
    <property type="entry name" value="Trans_hexapeptide_repeat"/>
</dbReference>
<dbReference type="PANTHER" id="PTHR43300:SF12">
    <property type="entry name" value="CHLORAMPHENICOL ACETYLTRANSFERASE"/>
    <property type="match status" value="1"/>
</dbReference>
<reference evidence="3 4" key="1">
    <citation type="submission" date="2016-12" db="EMBL/GenBank/DDBJ databases">
        <title>Complete genome sequence of Clostridium kluyveri JZZ isolated from the pit mud of a Chinese flavor liquor-making factory.</title>
        <authorList>
            <person name="Wang Y."/>
        </authorList>
    </citation>
    <scope>NUCLEOTIDE SEQUENCE [LARGE SCALE GENOMIC DNA]</scope>
    <source>
        <strain evidence="3 4">JZZ</strain>
    </source>
</reference>